<proteinExistence type="predicted"/>
<sequence length="238" mass="26071">MPAFFIHGVPETHDIWTPVIERLSRDDIIAENLPGFCAPSPDGFAATKEAYVDRLIDRIEAVGTPVDLVMHDWGCILGVRVASLRPALIRSWTGGGGSVDPAQQRHPLAKVWQTPGLGEAFFAELDRDVLIERLRADGVPYDLSPKVIGRIDATMADSILRLYRSALTVGKEWQPDLARITAPGLVHGRRDKACLQSSAERLAADTKSPLLLFDAGHWFPLESPAEVAAALEAHWAKQ</sequence>
<keyword evidence="3" id="KW-1185">Reference proteome</keyword>
<organism evidence="2 3">
    <name type="scientific">Sphingomonas suaedae</name>
    <dbReference type="NCBI Taxonomy" id="2599297"/>
    <lineage>
        <taxon>Bacteria</taxon>
        <taxon>Pseudomonadati</taxon>
        <taxon>Pseudomonadota</taxon>
        <taxon>Alphaproteobacteria</taxon>
        <taxon>Sphingomonadales</taxon>
        <taxon>Sphingomonadaceae</taxon>
        <taxon>Sphingomonas</taxon>
    </lineage>
</organism>
<dbReference type="SUPFAM" id="SSF53474">
    <property type="entry name" value="alpha/beta-Hydrolases"/>
    <property type="match status" value="1"/>
</dbReference>
<feature type="domain" description="AB hydrolase-1" evidence="1">
    <location>
        <begin position="4"/>
        <end position="230"/>
    </location>
</feature>
<dbReference type="RefSeq" id="WP_145848035.1">
    <property type="nucleotide sequence ID" value="NZ_CP042239.1"/>
</dbReference>
<dbReference type="InterPro" id="IPR050266">
    <property type="entry name" value="AB_hydrolase_sf"/>
</dbReference>
<dbReference type="Gene3D" id="3.40.50.1820">
    <property type="entry name" value="alpha/beta hydrolase"/>
    <property type="match status" value="1"/>
</dbReference>
<dbReference type="OrthoDB" id="9804723at2"/>
<dbReference type="Proteomes" id="UP000318055">
    <property type="component" value="Chromosome"/>
</dbReference>
<accession>A0A518RHM0</accession>
<dbReference type="AlphaFoldDB" id="A0A518RHM0"/>
<protein>
    <submittedName>
        <fullName evidence="2">Alpha/beta hydrolase</fullName>
    </submittedName>
</protein>
<dbReference type="EMBL" id="CP042239">
    <property type="protein sequence ID" value="QDX26936.1"/>
    <property type="molecule type" value="Genomic_DNA"/>
</dbReference>
<evidence type="ECO:0000259" key="1">
    <source>
        <dbReference type="Pfam" id="PF12697"/>
    </source>
</evidence>
<dbReference type="InterPro" id="IPR000073">
    <property type="entry name" value="AB_hydrolase_1"/>
</dbReference>
<gene>
    <name evidence="2" type="ORF">FPZ54_13600</name>
</gene>
<evidence type="ECO:0000313" key="3">
    <source>
        <dbReference type="Proteomes" id="UP000318055"/>
    </source>
</evidence>
<dbReference type="KEGG" id="ssua:FPZ54_13600"/>
<name>A0A518RHM0_9SPHN</name>
<dbReference type="Pfam" id="PF12697">
    <property type="entry name" value="Abhydrolase_6"/>
    <property type="match status" value="1"/>
</dbReference>
<dbReference type="PANTHER" id="PTHR43798">
    <property type="entry name" value="MONOACYLGLYCEROL LIPASE"/>
    <property type="match status" value="1"/>
</dbReference>
<dbReference type="GO" id="GO:0016787">
    <property type="term" value="F:hydrolase activity"/>
    <property type="evidence" value="ECO:0007669"/>
    <property type="project" value="UniProtKB-KW"/>
</dbReference>
<evidence type="ECO:0000313" key="2">
    <source>
        <dbReference type="EMBL" id="QDX26936.1"/>
    </source>
</evidence>
<dbReference type="InterPro" id="IPR029058">
    <property type="entry name" value="AB_hydrolase_fold"/>
</dbReference>
<reference evidence="2 3" key="1">
    <citation type="submission" date="2019-07" db="EMBL/GenBank/DDBJ databases">
        <title>Sphingomonas alkalisoli sp. nov., isolated from rhizosphere soil of Suaedae salsa.</title>
        <authorList>
            <person name="Zhang H."/>
            <person name="Xu L."/>
            <person name="Zhang J.-X."/>
            <person name="Sun J.-Q."/>
        </authorList>
    </citation>
    <scope>NUCLEOTIDE SEQUENCE [LARGE SCALE GENOMIC DNA]</scope>
    <source>
        <strain evidence="2 3">XS-10</strain>
    </source>
</reference>
<keyword evidence="2" id="KW-0378">Hydrolase</keyword>